<dbReference type="VEuPathDB" id="ToxoDB:TGCAST_246690B"/>
<sequence>YSLQAVCRGLPMMFMGTETHQDKWWNVDEQHKMNWNFVENHDPLAKQMMNL</sequence>
<name>A0A3R7YSE7_TOXGO</name>
<keyword evidence="1" id="KW-0328">Glycosyltransferase</keyword>
<comment type="caution">
    <text evidence="1">The sequence shown here is derived from an EMBL/GenBank/DDBJ whole genome shotgun (WGS) entry which is preliminary data.</text>
</comment>
<dbReference type="EMBL" id="AHIV02000936">
    <property type="protein sequence ID" value="RQX71975.1"/>
    <property type="molecule type" value="Genomic_DNA"/>
</dbReference>
<protein>
    <submittedName>
        <fullName evidence="1">Alpha amylase, catalytic domain-containing protein</fullName>
        <ecNumber evidence="1">2.4.1.18</ecNumber>
    </submittedName>
</protein>
<evidence type="ECO:0000313" key="1">
    <source>
        <dbReference type="EMBL" id="RQX71975.1"/>
    </source>
</evidence>
<dbReference type="EC" id="2.4.1.18" evidence="1"/>
<accession>A0A3R7YSE7</accession>
<dbReference type="GO" id="GO:0003844">
    <property type="term" value="F:1,4-alpha-glucan branching enzyme activity"/>
    <property type="evidence" value="ECO:0007669"/>
    <property type="project" value="UniProtKB-EC"/>
</dbReference>
<feature type="non-terminal residue" evidence="1">
    <location>
        <position position="51"/>
    </location>
</feature>
<proteinExistence type="predicted"/>
<feature type="non-terminal residue" evidence="1">
    <location>
        <position position="1"/>
    </location>
</feature>
<keyword evidence="1" id="KW-0808">Transferase</keyword>
<dbReference type="Gene3D" id="3.20.20.80">
    <property type="entry name" value="Glycosidases"/>
    <property type="match status" value="1"/>
</dbReference>
<reference evidence="1 2" key="1">
    <citation type="submission" date="2017-10" db="EMBL/GenBank/DDBJ databases">
        <authorList>
            <person name="Sibley D."/>
            <person name="Venepally P."/>
            <person name="Karamycheva S."/>
            <person name="Hadjithomas M."/>
            <person name="Khan A."/>
            <person name="Brunk B."/>
            <person name="Roos D."/>
            <person name="Caler E."/>
            <person name="Lorenzi H."/>
        </authorList>
    </citation>
    <scope>NUCLEOTIDE SEQUENCE [LARGE SCALE GENOMIC DNA]</scope>
    <source>
        <strain evidence="1 2">CAST</strain>
    </source>
</reference>
<dbReference type="Proteomes" id="UP000284452">
    <property type="component" value="Unassembled WGS sequence"/>
</dbReference>
<dbReference type="SUPFAM" id="SSF51445">
    <property type="entry name" value="(Trans)glycosidases"/>
    <property type="match status" value="1"/>
</dbReference>
<organism evidence="1 2">
    <name type="scientific">Toxoplasma gondii CAST</name>
    <dbReference type="NCBI Taxonomy" id="943122"/>
    <lineage>
        <taxon>Eukaryota</taxon>
        <taxon>Sar</taxon>
        <taxon>Alveolata</taxon>
        <taxon>Apicomplexa</taxon>
        <taxon>Conoidasida</taxon>
        <taxon>Coccidia</taxon>
        <taxon>Eucoccidiorida</taxon>
        <taxon>Eimeriorina</taxon>
        <taxon>Sarcocystidae</taxon>
        <taxon>Toxoplasma</taxon>
    </lineage>
</organism>
<gene>
    <name evidence="1" type="ORF">TGCAST_246690B</name>
</gene>
<dbReference type="InterPro" id="IPR017853">
    <property type="entry name" value="GH"/>
</dbReference>
<dbReference type="AlphaFoldDB" id="A0A3R7YSE7"/>
<evidence type="ECO:0000313" key="2">
    <source>
        <dbReference type="Proteomes" id="UP000284452"/>
    </source>
</evidence>